<feature type="chain" id="PRO_5046760781" evidence="1">
    <location>
        <begin position="23"/>
        <end position="383"/>
    </location>
</feature>
<dbReference type="EMBL" id="PJAI02000015">
    <property type="protein sequence ID" value="TYK64994.1"/>
    <property type="molecule type" value="Genomic_DNA"/>
</dbReference>
<comment type="caution">
    <text evidence="2">The sequence shown here is derived from an EMBL/GenBank/DDBJ whole genome shotgun (WGS) entry which is preliminary data.</text>
</comment>
<evidence type="ECO:0000313" key="3">
    <source>
        <dbReference type="Proteomes" id="UP000815846"/>
    </source>
</evidence>
<dbReference type="RefSeq" id="WP_101342642.1">
    <property type="nucleotide sequence ID" value="NZ_PJAI02000015.1"/>
</dbReference>
<keyword evidence="3" id="KW-1185">Reference proteome</keyword>
<dbReference type="Proteomes" id="UP000815846">
    <property type="component" value="Unassembled WGS sequence"/>
</dbReference>
<gene>
    <name evidence="2" type="ORF">CWS31_012780</name>
</gene>
<keyword evidence="1" id="KW-0732">Signal</keyword>
<sequence length="383" mass="42410">MGNSLLLLSFFIFSLLSTSVNAETTKIKEEQISVADKNNEPAITLTAGQQKQCAQFCSAITANETYKQQVKQRQNPKSNIAYESVDPKPLPAKKRWTDFLPILGEKSREAGYVLPLPMGISVIGLTQKQPFTVNNIALEIDGKPNERINDLIDESIEAKNLIVTNTAYNLRLDAWILPFWNVYGVLGKVQGEANLELEVDLEIPTLILTAANIGNGAAEKRCNSIDLPYSGPAPGNCLVTNSGYPTRLNYHGTVTGYGTTIAGGYGDFFGMFDVNFTQADINIAVKNTKQTVYSARIGWNGKINSYHGQFWVGAMKQDIKQQLEISSPEAPKVIILIDQEVSSPLNYLIGGQWNISEEWALIAETSFAFSDRQQFMMQLGYRF</sequence>
<organism evidence="2 3">
    <name type="scientific">Colwellia echini</name>
    <dbReference type="NCBI Taxonomy" id="1982103"/>
    <lineage>
        <taxon>Bacteria</taxon>
        <taxon>Pseudomonadati</taxon>
        <taxon>Pseudomonadota</taxon>
        <taxon>Gammaproteobacteria</taxon>
        <taxon>Alteromonadales</taxon>
        <taxon>Colwelliaceae</taxon>
        <taxon>Colwellia</taxon>
    </lineage>
</organism>
<protein>
    <submittedName>
        <fullName evidence="2">Uncharacterized protein</fullName>
    </submittedName>
</protein>
<evidence type="ECO:0000256" key="1">
    <source>
        <dbReference type="SAM" id="SignalP"/>
    </source>
</evidence>
<name>A0ABY3MUX8_9GAMM</name>
<evidence type="ECO:0000313" key="2">
    <source>
        <dbReference type="EMBL" id="TYK64994.1"/>
    </source>
</evidence>
<accession>A0ABY3MUX8</accession>
<feature type="signal peptide" evidence="1">
    <location>
        <begin position="1"/>
        <end position="22"/>
    </location>
</feature>
<proteinExistence type="predicted"/>
<reference evidence="2 3" key="1">
    <citation type="submission" date="2019-08" db="EMBL/GenBank/DDBJ databases">
        <title>Microbe sample from Colwellia echini.</title>
        <authorList>
            <person name="Christiansen L."/>
            <person name="Pathiraja D."/>
            <person name="Schultz-Johansen M."/>
            <person name="Choi I.-G."/>
            <person name="Stougaard P."/>
        </authorList>
    </citation>
    <scope>NUCLEOTIDE SEQUENCE [LARGE SCALE GENOMIC DNA]</scope>
    <source>
        <strain evidence="2 3">A3</strain>
    </source>
</reference>